<dbReference type="InterPro" id="IPR011993">
    <property type="entry name" value="PH-like_dom_sf"/>
</dbReference>
<dbReference type="GO" id="GO:0005737">
    <property type="term" value="C:cytoplasm"/>
    <property type="evidence" value="ECO:0007669"/>
    <property type="project" value="TreeGrafter"/>
</dbReference>
<dbReference type="InParanoid" id="A0A1V9XUG7"/>
<dbReference type="Gene3D" id="2.30.29.30">
    <property type="entry name" value="Pleckstrin-homology domain (PH domain)/Phosphotyrosine-binding domain (PTB)"/>
    <property type="match status" value="1"/>
</dbReference>
<dbReference type="GO" id="GO:0005096">
    <property type="term" value="F:GTPase activator activity"/>
    <property type="evidence" value="ECO:0007669"/>
    <property type="project" value="TreeGrafter"/>
</dbReference>
<keyword evidence="1" id="KW-0175">Coiled coil</keyword>
<comment type="caution">
    <text evidence="4">The sequence shown here is derived from an EMBL/GenBank/DDBJ whole genome shotgun (WGS) entry which is preliminary data.</text>
</comment>
<dbReference type="EMBL" id="MNPL01004055">
    <property type="protein sequence ID" value="OQR77008.1"/>
    <property type="molecule type" value="Genomic_DNA"/>
</dbReference>
<gene>
    <name evidence="4" type="ORF">BIW11_07400</name>
</gene>
<reference evidence="4 5" key="1">
    <citation type="journal article" date="2017" name="Gigascience">
        <title>Draft genome of the honey bee ectoparasitic mite, Tropilaelaps mercedesae, is shaped by the parasitic life history.</title>
        <authorList>
            <person name="Dong X."/>
            <person name="Armstrong S.D."/>
            <person name="Xia D."/>
            <person name="Makepeace B.L."/>
            <person name="Darby A.C."/>
            <person name="Kadowaki T."/>
        </authorList>
    </citation>
    <scope>NUCLEOTIDE SEQUENCE [LARGE SCALE GENOMIC DNA]</scope>
    <source>
        <strain evidence="4">Wuxi-XJTLU</strain>
    </source>
</reference>
<feature type="coiled-coil region" evidence="1">
    <location>
        <begin position="182"/>
        <end position="216"/>
    </location>
</feature>
<dbReference type="AlphaFoldDB" id="A0A1V9XUG7"/>
<dbReference type="InterPro" id="IPR000156">
    <property type="entry name" value="Ran_bind_dom"/>
</dbReference>
<dbReference type="PROSITE" id="PS50196">
    <property type="entry name" value="RANBD1"/>
    <property type="match status" value="1"/>
</dbReference>
<feature type="non-terminal residue" evidence="4">
    <location>
        <position position="1"/>
    </location>
</feature>
<dbReference type="PANTHER" id="PTHR23138">
    <property type="entry name" value="RAN BINDING PROTEIN"/>
    <property type="match status" value="1"/>
</dbReference>
<dbReference type="CDD" id="cd00835">
    <property type="entry name" value="RanBD_family"/>
    <property type="match status" value="1"/>
</dbReference>
<evidence type="ECO:0000256" key="2">
    <source>
        <dbReference type="SAM" id="MobiDB-lite"/>
    </source>
</evidence>
<keyword evidence="5" id="KW-1185">Reference proteome</keyword>
<feature type="domain" description="RanBD1" evidence="3">
    <location>
        <begin position="297"/>
        <end position="421"/>
    </location>
</feature>
<dbReference type="Proteomes" id="UP000192247">
    <property type="component" value="Unassembled WGS sequence"/>
</dbReference>
<dbReference type="InterPro" id="IPR045255">
    <property type="entry name" value="RanBP1-like"/>
</dbReference>
<evidence type="ECO:0000313" key="4">
    <source>
        <dbReference type="EMBL" id="OQR77008.1"/>
    </source>
</evidence>
<dbReference type="PANTHER" id="PTHR23138:SF87">
    <property type="entry name" value="E3 SUMO-PROTEIN LIGASE RANBP2"/>
    <property type="match status" value="1"/>
</dbReference>
<evidence type="ECO:0000313" key="5">
    <source>
        <dbReference type="Proteomes" id="UP000192247"/>
    </source>
</evidence>
<sequence length="452" mass="50891">LTFAVSSLNSTICVCGPERRPEQSSGIAAGQNDEVDYSVNSKFMDERPIGSKATRQGSGHTHDITQEAEPVGDPLRCRLEAVSSAQRSTERRGLRDSMVSGGAKRLQHYYYYYYYYRSTAQVTEEKVDAIRPYEQSFVTDLDSAGSSWQETSASHVESLKPAFNKEEILIKGPSTLLKNTSEDNYVAKLNQCLRKAHELQEEKRRLKKQRTEIKLGLKTVRLELVNLAKEFENLRRPLDKDLYFTVEVNRNSQKFTHEGEISPCRSNRIHGVKTNINLTGSCAESSDIVEGPNRLSVFQSILPLPDLIPARPKGQNRRLLYSERGTLFVLNDATSSWIRRGLGVVKIARSSNGLARIVMQCEQKVACNHYITSEMRVAQLTKSPGQAVTWTALDFANDPAPTTFALKAKNNQHLQRFQQVFTHEATLASLIEAARSRVHMTQLRIIPSSKNQ</sequence>
<proteinExistence type="predicted"/>
<organism evidence="4 5">
    <name type="scientific">Tropilaelaps mercedesae</name>
    <dbReference type="NCBI Taxonomy" id="418985"/>
    <lineage>
        <taxon>Eukaryota</taxon>
        <taxon>Metazoa</taxon>
        <taxon>Ecdysozoa</taxon>
        <taxon>Arthropoda</taxon>
        <taxon>Chelicerata</taxon>
        <taxon>Arachnida</taxon>
        <taxon>Acari</taxon>
        <taxon>Parasitiformes</taxon>
        <taxon>Mesostigmata</taxon>
        <taxon>Gamasina</taxon>
        <taxon>Dermanyssoidea</taxon>
        <taxon>Laelapidae</taxon>
        <taxon>Tropilaelaps</taxon>
    </lineage>
</organism>
<dbReference type="GO" id="GO:0005643">
    <property type="term" value="C:nuclear pore"/>
    <property type="evidence" value="ECO:0007669"/>
    <property type="project" value="TreeGrafter"/>
</dbReference>
<protein>
    <recommendedName>
        <fullName evidence="3">RanBD1 domain-containing protein</fullName>
    </recommendedName>
</protein>
<accession>A0A1V9XUG7</accession>
<dbReference type="STRING" id="418985.A0A1V9XUG7"/>
<dbReference type="SMART" id="SM00160">
    <property type="entry name" value="RanBD"/>
    <property type="match status" value="1"/>
</dbReference>
<evidence type="ECO:0000256" key="1">
    <source>
        <dbReference type="SAM" id="Coils"/>
    </source>
</evidence>
<dbReference type="SUPFAM" id="SSF50729">
    <property type="entry name" value="PH domain-like"/>
    <property type="match status" value="1"/>
</dbReference>
<feature type="region of interest" description="Disordered" evidence="2">
    <location>
        <begin position="49"/>
        <end position="72"/>
    </location>
</feature>
<dbReference type="Pfam" id="PF00638">
    <property type="entry name" value="Ran_BP1"/>
    <property type="match status" value="1"/>
</dbReference>
<name>A0A1V9XUG7_9ACAR</name>
<evidence type="ECO:0000259" key="3">
    <source>
        <dbReference type="PROSITE" id="PS50196"/>
    </source>
</evidence>